<comment type="subunit">
    <text evidence="8">Monomer.</text>
</comment>
<dbReference type="PANTHER" id="PTHR19136:SF81">
    <property type="entry name" value="MOLYBDENUM COFACTOR GUANYLYLTRANSFERASE"/>
    <property type="match status" value="1"/>
</dbReference>
<evidence type="ECO:0000256" key="3">
    <source>
        <dbReference type="ARBA" id="ARBA00022723"/>
    </source>
</evidence>
<dbReference type="GO" id="GO:0046872">
    <property type="term" value="F:metal ion binding"/>
    <property type="evidence" value="ECO:0007669"/>
    <property type="project" value="UniProtKB-KW"/>
</dbReference>
<feature type="domain" description="MobA-like NTP transferase" evidence="9">
    <location>
        <begin position="6"/>
        <end position="160"/>
    </location>
</feature>
<comment type="subcellular location">
    <subcellularLocation>
        <location evidence="8">Cytoplasm</location>
    </subcellularLocation>
</comment>
<comment type="caution">
    <text evidence="8">Lacks conserved residue(s) required for the propagation of feature annotation.</text>
</comment>
<dbReference type="InterPro" id="IPR025877">
    <property type="entry name" value="MobA-like_NTP_Trfase"/>
</dbReference>
<dbReference type="Proteomes" id="UP000706333">
    <property type="component" value="Unassembled WGS sequence"/>
</dbReference>
<feature type="binding site" evidence="8">
    <location>
        <begin position="9"/>
        <end position="11"/>
    </location>
    <ligand>
        <name>GTP</name>
        <dbReference type="ChEBI" id="CHEBI:37565"/>
    </ligand>
</feature>
<feature type="binding site" evidence="8">
    <location>
        <position position="101"/>
    </location>
    <ligand>
        <name>GTP</name>
        <dbReference type="ChEBI" id="CHEBI:37565"/>
    </ligand>
</feature>
<evidence type="ECO:0000256" key="5">
    <source>
        <dbReference type="ARBA" id="ARBA00022842"/>
    </source>
</evidence>
<accession>A0A934TN81</accession>
<dbReference type="RefSeq" id="WP_201158431.1">
    <property type="nucleotide sequence ID" value="NZ_NHSD01000318.1"/>
</dbReference>
<evidence type="ECO:0000256" key="1">
    <source>
        <dbReference type="ARBA" id="ARBA00022490"/>
    </source>
</evidence>
<evidence type="ECO:0000313" key="11">
    <source>
        <dbReference type="Proteomes" id="UP000706333"/>
    </source>
</evidence>
<comment type="catalytic activity">
    <reaction evidence="8">
        <text>Mo-molybdopterin + GTP + H(+) = Mo-molybdopterin guanine dinucleotide + diphosphate</text>
        <dbReference type="Rhea" id="RHEA:34243"/>
        <dbReference type="ChEBI" id="CHEBI:15378"/>
        <dbReference type="ChEBI" id="CHEBI:33019"/>
        <dbReference type="ChEBI" id="CHEBI:37565"/>
        <dbReference type="ChEBI" id="CHEBI:71302"/>
        <dbReference type="ChEBI" id="CHEBI:71310"/>
        <dbReference type="EC" id="2.7.7.77"/>
    </reaction>
</comment>
<sequence length="200" mass="20247">MPVPPGLILAGGLATRLGGGDKALRGLAGRPLAAHVAGRLRPQCGALWLSANGDPARFAALGMAVLPDPVPGRPGPLAGVLAGLEQAAALGLEAVVTAPTDTPFLPQDLVARLTAADRGGFAIAACTAEGAERLHPTCGLWPVRLRGAVRAALAAGQRRVGGFARDHGAAITRFDDHWAFFNINTPADLAQAEAALARGA</sequence>
<name>A0A934TN81_9RHOB</name>
<evidence type="ECO:0000313" key="10">
    <source>
        <dbReference type="EMBL" id="MBK5928671.1"/>
    </source>
</evidence>
<comment type="function">
    <text evidence="8">Transfers a GMP moiety from GTP to Mo-molybdopterin (Mo-MPT) cofactor (Moco or molybdenum cofactor) to form Mo-molybdopterin guanine dinucleotide (Mo-MGD) cofactor.</text>
</comment>
<gene>
    <name evidence="8" type="primary">mobA</name>
    <name evidence="10" type="ORF">CCR87_15250</name>
</gene>
<keyword evidence="6 8" id="KW-0342">GTP-binding</keyword>
<dbReference type="SUPFAM" id="SSF53448">
    <property type="entry name" value="Nucleotide-diphospho-sugar transferases"/>
    <property type="match status" value="1"/>
</dbReference>
<evidence type="ECO:0000256" key="8">
    <source>
        <dbReference type="HAMAP-Rule" id="MF_00316"/>
    </source>
</evidence>
<evidence type="ECO:0000256" key="4">
    <source>
        <dbReference type="ARBA" id="ARBA00022741"/>
    </source>
</evidence>
<reference evidence="10" key="2">
    <citation type="journal article" date="2020" name="Microorganisms">
        <title>Osmotic Adaptation and Compatible Solute Biosynthesis of Phototrophic Bacteria as Revealed from Genome Analyses.</title>
        <authorList>
            <person name="Imhoff J.F."/>
            <person name="Rahn T."/>
            <person name="Kunzel S."/>
            <person name="Keller A."/>
            <person name="Neulinger S.C."/>
        </authorList>
    </citation>
    <scope>NUCLEOTIDE SEQUENCE</scope>
    <source>
        <strain evidence="10">LMG 28126</strain>
    </source>
</reference>
<keyword evidence="4 8" id="KW-0547">Nucleotide-binding</keyword>
<keyword evidence="5 8" id="KW-0460">Magnesium</keyword>
<dbReference type="GO" id="GO:0061603">
    <property type="term" value="F:molybdenum cofactor guanylyltransferase activity"/>
    <property type="evidence" value="ECO:0007669"/>
    <property type="project" value="UniProtKB-EC"/>
</dbReference>
<dbReference type="PANTHER" id="PTHR19136">
    <property type="entry name" value="MOLYBDENUM COFACTOR GUANYLYLTRANSFERASE"/>
    <property type="match status" value="1"/>
</dbReference>
<feature type="binding site" evidence="8">
    <location>
        <position position="22"/>
    </location>
    <ligand>
        <name>GTP</name>
        <dbReference type="ChEBI" id="CHEBI:37565"/>
    </ligand>
</feature>
<comment type="similarity">
    <text evidence="8">Belongs to the MobA family.</text>
</comment>
<organism evidence="10 11">
    <name type="scientific">Rhodobaculum claviforme</name>
    <dbReference type="NCBI Taxonomy" id="1549854"/>
    <lineage>
        <taxon>Bacteria</taxon>
        <taxon>Pseudomonadati</taxon>
        <taxon>Pseudomonadota</taxon>
        <taxon>Alphaproteobacteria</taxon>
        <taxon>Rhodobacterales</taxon>
        <taxon>Paracoccaceae</taxon>
        <taxon>Rhodobaculum</taxon>
    </lineage>
</organism>
<comment type="caution">
    <text evidence="10">The sequence shown here is derived from an EMBL/GenBank/DDBJ whole genome shotgun (WGS) entry which is preliminary data.</text>
</comment>
<keyword evidence="1 8" id="KW-0963">Cytoplasm</keyword>
<protein>
    <recommendedName>
        <fullName evidence="8">Molybdenum cofactor guanylyltransferase</fullName>
        <shortName evidence="8">MoCo guanylyltransferase</shortName>
        <ecNumber evidence="8">2.7.7.77</ecNumber>
    </recommendedName>
    <alternativeName>
        <fullName evidence="8">GTP:molybdopterin guanylyltransferase</fullName>
    </alternativeName>
    <alternativeName>
        <fullName evidence="8">Mo-MPT guanylyltransferase</fullName>
    </alternativeName>
    <alternativeName>
        <fullName evidence="8">Molybdopterin guanylyltransferase</fullName>
    </alternativeName>
    <alternativeName>
        <fullName evidence="8">Molybdopterin-guanine dinucleotide synthase</fullName>
        <shortName evidence="8">MGD synthase</shortName>
    </alternativeName>
</protein>
<dbReference type="InterPro" id="IPR013482">
    <property type="entry name" value="Molybde_CF_guanTrfase"/>
</dbReference>
<keyword evidence="7 8" id="KW-0501">Molybdenum cofactor biosynthesis</keyword>
<evidence type="ECO:0000256" key="2">
    <source>
        <dbReference type="ARBA" id="ARBA00022679"/>
    </source>
</evidence>
<evidence type="ECO:0000256" key="6">
    <source>
        <dbReference type="ARBA" id="ARBA00023134"/>
    </source>
</evidence>
<comment type="cofactor">
    <cofactor evidence="8">
        <name>Mg(2+)</name>
        <dbReference type="ChEBI" id="CHEBI:18420"/>
    </cofactor>
</comment>
<dbReference type="GO" id="GO:0005525">
    <property type="term" value="F:GTP binding"/>
    <property type="evidence" value="ECO:0007669"/>
    <property type="project" value="UniProtKB-UniRule"/>
</dbReference>
<dbReference type="EMBL" id="NHSD01000318">
    <property type="protein sequence ID" value="MBK5928671.1"/>
    <property type="molecule type" value="Genomic_DNA"/>
</dbReference>
<dbReference type="AlphaFoldDB" id="A0A934TN81"/>
<dbReference type="CDD" id="cd02503">
    <property type="entry name" value="MobA"/>
    <property type="match status" value="1"/>
</dbReference>
<dbReference type="GO" id="GO:1902758">
    <property type="term" value="P:bis(molybdopterin guanine dinucleotide)molybdenum biosynthetic process"/>
    <property type="evidence" value="ECO:0007669"/>
    <property type="project" value="TreeGrafter"/>
</dbReference>
<feature type="binding site" evidence="8">
    <location>
        <position position="101"/>
    </location>
    <ligand>
        <name>Mg(2+)</name>
        <dbReference type="ChEBI" id="CHEBI:18420"/>
    </ligand>
</feature>
<dbReference type="Pfam" id="PF12804">
    <property type="entry name" value="NTP_transf_3"/>
    <property type="match status" value="1"/>
</dbReference>
<dbReference type="Gene3D" id="3.90.550.10">
    <property type="entry name" value="Spore Coat Polysaccharide Biosynthesis Protein SpsA, Chain A"/>
    <property type="match status" value="1"/>
</dbReference>
<keyword evidence="10" id="KW-0548">Nucleotidyltransferase</keyword>
<evidence type="ECO:0000256" key="7">
    <source>
        <dbReference type="ARBA" id="ARBA00023150"/>
    </source>
</evidence>
<comment type="domain">
    <text evidence="8">The N-terminal domain determines nucleotide recognition and specific binding, while the C-terminal domain determines the specific binding to the target protein.</text>
</comment>
<feature type="binding site" evidence="8">
    <location>
        <position position="68"/>
    </location>
    <ligand>
        <name>GTP</name>
        <dbReference type="ChEBI" id="CHEBI:37565"/>
    </ligand>
</feature>
<dbReference type="EC" id="2.7.7.77" evidence="8"/>
<dbReference type="NCBIfam" id="TIGR02665">
    <property type="entry name" value="molyb_mobA"/>
    <property type="match status" value="1"/>
</dbReference>
<dbReference type="InterPro" id="IPR029044">
    <property type="entry name" value="Nucleotide-diphossugar_trans"/>
</dbReference>
<evidence type="ECO:0000259" key="9">
    <source>
        <dbReference type="Pfam" id="PF12804"/>
    </source>
</evidence>
<reference evidence="10" key="1">
    <citation type="submission" date="2017-05" db="EMBL/GenBank/DDBJ databases">
        <authorList>
            <person name="Imhoff J.F."/>
            <person name="Rahn T."/>
            <person name="Kuenzel S."/>
            <person name="Neulinger S.C."/>
        </authorList>
    </citation>
    <scope>NUCLEOTIDE SEQUENCE</scope>
    <source>
        <strain evidence="10">LMG 28126</strain>
    </source>
</reference>
<dbReference type="HAMAP" id="MF_00316">
    <property type="entry name" value="MobA"/>
    <property type="match status" value="1"/>
</dbReference>
<dbReference type="GO" id="GO:0005737">
    <property type="term" value="C:cytoplasm"/>
    <property type="evidence" value="ECO:0007669"/>
    <property type="project" value="UniProtKB-SubCell"/>
</dbReference>
<keyword evidence="3 8" id="KW-0479">Metal-binding</keyword>
<proteinExistence type="inferred from homology"/>
<keyword evidence="11" id="KW-1185">Reference proteome</keyword>
<keyword evidence="2 8" id="KW-0808">Transferase</keyword>